<evidence type="ECO:0000313" key="7">
    <source>
        <dbReference type="Proteomes" id="UP000185151"/>
    </source>
</evidence>
<protein>
    <submittedName>
        <fullName evidence="6">Transcriptional regulatory protein, C terminal</fullName>
    </submittedName>
</protein>
<feature type="DNA-binding region" description="OmpR/PhoB-type" evidence="4">
    <location>
        <begin position="8"/>
        <end position="111"/>
    </location>
</feature>
<keyword evidence="2" id="KW-0067">ATP-binding</keyword>
<evidence type="ECO:0000256" key="2">
    <source>
        <dbReference type="ARBA" id="ARBA00022840"/>
    </source>
</evidence>
<feature type="domain" description="OmpR/PhoB-type" evidence="5">
    <location>
        <begin position="8"/>
        <end position="111"/>
    </location>
</feature>
<dbReference type="InterPro" id="IPR027417">
    <property type="entry name" value="P-loop_NTPase"/>
</dbReference>
<dbReference type="CDD" id="cd00383">
    <property type="entry name" value="trans_reg_C"/>
    <property type="match status" value="1"/>
</dbReference>
<dbReference type="Gene3D" id="3.40.50.300">
    <property type="entry name" value="P-loop containing nucleotide triphosphate hydrolases"/>
    <property type="match status" value="1"/>
</dbReference>
<keyword evidence="7" id="KW-1185">Reference proteome</keyword>
<dbReference type="Gene3D" id="1.10.10.10">
    <property type="entry name" value="Winged helix-like DNA-binding domain superfamily/Winged helix DNA-binding domain"/>
    <property type="match status" value="1"/>
</dbReference>
<dbReference type="RefSeq" id="WP_083640325.1">
    <property type="nucleotide sequence ID" value="NZ_FSRU01000001.1"/>
</dbReference>
<dbReference type="AlphaFoldDB" id="A0A1N6IAX2"/>
<evidence type="ECO:0000256" key="4">
    <source>
        <dbReference type="PROSITE-ProRule" id="PRU01091"/>
    </source>
</evidence>
<dbReference type="InterPro" id="IPR041664">
    <property type="entry name" value="AAA_16"/>
</dbReference>
<dbReference type="SUPFAM" id="SSF52540">
    <property type="entry name" value="P-loop containing nucleoside triphosphate hydrolases"/>
    <property type="match status" value="1"/>
</dbReference>
<dbReference type="EMBL" id="FSRU01000001">
    <property type="protein sequence ID" value="SIO29176.1"/>
    <property type="molecule type" value="Genomic_DNA"/>
</dbReference>
<dbReference type="Pfam" id="PF13191">
    <property type="entry name" value="AAA_16"/>
    <property type="match status" value="1"/>
</dbReference>
<organism evidence="6 7">
    <name type="scientific">Paraburkholderia phenazinium</name>
    <dbReference type="NCBI Taxonomy" id="60549"/>
    <lineage>
        <taxon>Bacteria</taxon>
        <taxon>Pseudomonadati</taxon>
        <taxon>Pseudomonadota</taxon>
        <taxon>Betaproteobacteria</taxon>
        <taxon>Burkholderiales</taxon>
        <taxon>Burkholderiaceae</taxon>
        <taxon>Paraburkholderia</taxon>
    </lineage>
</organism>
<evidence type="ECO:0000259" key="5">
    <source>
        <dbReference type="PROSITE" id="PS51755"/>
    </source>
</evidence>
<dbReference type="GO" id="GO:0005524">
    <property type="term" value="F:ATP binding"/>
    <property type="evidence" value="ECO:0007669"/>
    <property type="project" value="UniProtKB-KW"/>
</dbReference>
<evidence type="ECO:0000256" key="3">
    <source>
        <dbReference type="ARBA" id="ARBA00023125"/>
    </source>
</evidence>
<dbReference type="Pfam" id="PF00486">
    <property type="entry name" value="Trans_reg_C"/>
    <property type="match status" value="1"/>
</dbReference>
<dbReference type="PANTHER" id="PTHR16305:SF28">
    <property type="entry name" value="GUANYLATE CYCLASE DOMAIN-CONTAINING PROTEIN"/>
    <property type="match status" value="1"/>
</dbReference>
<dbReference type="OrthoDB" id="51325at2"/>
<dbReference type="GO" id="GO:0000160">
    <property type="term" value="P:phosphorelay signal transduction system"/>
    <property type="evidence" value="ECO:0007669"/>
    <property type="project" value="InterPro"/>
</dbReference>
<dbReference type="PANTHER" id="PTHR16305">
    <property type="entry name" value="TESTICULAR SOLUBLE ADENYLYL CYCLASE"/>
    <property type="match status" value="1"/>
</dbReference>
<dbReference type="InterPro" id="IPR036388">
    <property type="entry name" value="WH-like_DNA-bd_sf"/>
</dbReference>
<dbReference type="GO" id="GO:0006355">
    <property type="term" value="P:regulation of DNA-templated transcription"/>
    <property type="evidence" value="ECO:0007669"/>
    <property type="project" value="InterPro"/>
</dbReference>
<reference evidence="6 7" key="1">
    <citation type="submission" date="2016-11" db="EMBL/GenBank/DDBJ databases">
        <authorList>
            <person name="Jaros S."/>
            <person name="Januszkiewicz K."/>
            <person name="Wedrychowicz H."/>
        </authorList>
    </citation>
    <scope>NUCLEOTIDE SEQUENCE [LARGE SCALE GENOMIC DNA]</scope>
    <source>
        <strain evidence="6 7">GAS95</strain>
    </source>
</reference>
<keyword evidence="1" id="KW-0547">Nucleotide-binding</keyword>
<evidence type="ECO:0000256" key="1">
    <source>
        <dbReference type="ARBA" id="ARBA00022741"/>
    </source>
</evidence>
<keyword evidence="3 4" id="KW-0238">DNA-binding</keyword>
<dbReference type="GO" id="GO:0004016">
    <property type="term" value="F:adenylate cyclase activity"/>
    <property type="evidence" value="ECO:0007669"/>
    <property type="project" value="TreeGrafter"/>
</dbReference>
<dbReference type="GO" id="GO:0003677">
    <property type="term" value="F:DNA binding"/>
    <property type="evidence" value="ECO:0007669"/>
    <property type="project" value="UniProtKB-UniRule"/>
</dbReference>
<dbReference type="InterPro" id="IPR016032">
    <property type="entry name" value="Sig_transdc_resp-reg_C-effctor"/>
</dbReference>
<evidence type="ECO:0000313" key="6">
    <source>
        <dbReference type="EMBL" id="SIO29176.1"/>
    </source>
</evidence>
<dbReference type="GO" id="GO:0005737">
    <property type="term" value="C:cytoplasm"/>
    <property type="evidence" value="ECO:0007669"/>
    <property type="project" value="TreeGrafter"/>
</dbReference>
<dbReference type="SMART" id="SM00862">
    <property type="entry name" value="Trans_reg_C"/>
    <property type="match status" value="1"/>
</dbReference>
<proteinExistence type="predicted"/>
<gene>
    <name evidence="6" type="ORF">SAMN05444165_1996</name>
</gene>
<dbReference type="PROSITE" id="PS51755">
    <property type="entry name" value="OMPR_PHOB"/>
    <property type="match status" value="1"/>
</dbReference>
<dbReference type="SUPFAM" id="SSF46894">
    <property type="entry name" value="C-terminal effector domain of the bipartite response regulators"/>
    <property type="match status" value="1"/>
</dbReference>
<accession>A0A1N6IAX2</accession>
<dbReference type="Proteomes" id="UP000185151">
    <property type="component" value="Unassembled WGS sequence"/>
</dbReference>
<dbReference type="InterPro" id="IPR001867">
    <property type="entry name" value="OmpR/PhoB-type_DNA-bd"/>
</dbReference>
<sequence length="1038" mass="114385">MNPDFRVRTLLQFSGFQLDLANHCVWRLSPVQSATRIDLPPKTFAVLRHLVEHPQQLVSSYALLEAVWPHVHVQPEVLKGHVAAIRRALGDDADAPRYVATIRGRGYRFIAAVDTFAAGGQSGFFARRAERFVGRAPELDALLAAHQRARAGTRQIAFIAGEAGIGKTALVDEFLAEVSHGDARVLGGGCIEGYGGTEPYYPVLEALGRLCRGAGGTEVTQALIAIAPTWAVLMPAHVPASIREALLAQTLGAGRQRMMREMCDLLQALARERPLVLVLDDLHWADFSTIDMLSALARLEGSVRLMLVAIYRGEEAASLQHPVMKLSHTLSLRGACEMIALAPLKPDSIGTWLTHGASLNPLDEELAHLLAERSGGNPLFMQAMLEHLHEQGLVEPTSDGWHQRAPAAQLRDALPRTVAQVIEIRIRRLATRAQRALETASVAGLTFAATTTAEAAGMSVEAFEDLCDGLARRGQFIRRADIRTLPDGSSLQSFRFAHALVRSVFYDRQGLTRRSASHRLIGERLEQLFAPGQRGSIAGELCWHFADAQQWEKALDYVRIALQTAKVRCAYREALAALDQADALLAHLPADLRALRRVEFVETRAALLAAAHDPLAVSAYRALHEQATQLGKIEVQLRALLGLSYVLSWNDQVRSVAYLDDALSLSASHPDRRVSASTQIACHVRRIWTQGWSAADARHCMDALATLREVGDPVSIAKAQLEQSMLQMVSTQYRAALNNVQTGYQVLYDHAVSHPGFDIARAMWMMRLGVPWAQMSLGELGRAFDEFDRGIRVFHDNGNYFAARTLQVYRGWLLIHTMDFETVIELDRQFSAAADRPGSDAEVRERAALLPPQQHGWTVLAGLAHAGLGESTAAAARFAEAERLMEHEPTMFDWYWRLALEWGCADLAMAGGDHEAAQYRARRFLAGALATEERTWQALAWDTMARASLHEGDLEHARLHLEAAFAATEGFETPLANWRLQRTAAQWHEARGDTQAMSAARQRCIELRTRLAGSTSRDAGDGIGRRLADLADLVDLTP</sequence>
<name>A0A1N6IAX2_9BURK</name>